<dbReference type="RefSeq" id="WP_166284816.1">
    <property type="nucleotide sequence ID" value="NZ_JAANNP010000145.1"/>
</dbReference>
<keyword evidence="1" id="KW-0418">Kinase</keyword>
<evidence type="ECO:0000313" key="4">
    <source>
        <dbReference type="Proteomes" id="UP000800981"/>
    </source>
</evidence>
<dbReference type="Proteomes" id="UP000800981">
    <property type="component" value="Unassembled WGS sequence"/>
</dbReference>
<comment type="caution">
    <text evidence="3">The sequence shown here is derived from an EMBL/GenBank/DDBJ whole genome shotgun (WGS) entry which is preliminary data.</text>
</comment>
<evidence type="ECO:0000259" key="2">
    <source>
        <dbReference type="PROSITE" id="PS50112"/>
    </source>
</evidence>
<dbReference type="PANTHER" id="PTHR35526">
    <property type="entry name" value="ANTI-SIGMA-F FACTOR RSBW-RELATED"/>
    <property type="match status" value="1"/>
</dbReference>
<dbReference type="InterPro" id="IPR000014">
    <property type="entry name" value="PAS"/>
</dbReference>
<dbReference type="Gene3D" id="3.30.450.20">
    <property type="entry name" value="PAS domain"/>
    <property type="match status" value="1"/>
</dbReference>
<evidence type="ECO:0000313" key="3">
    <source>
        <dbReference type="EMBL" id="NHC16369.1"/>
    </source>
</evidence>
<dbReference type="Gene3D" id="3.30.565.10">
    <property type="entry name" value="Histidine kinase-like ATPase, C-terminal domain"/>
    <property type="match status" value="1"/>
</dbReference>
<keyword evidence="1" id="KW-0808">Transferase</keyword>
<gene>
    <name evidence="3" type="ORF">G9H71_21520</name>
</gene>
<dbReference type="SUPFAM" id="SSF55785">
    <property type="entry name" value="PYP-like sensor domain (PAS domain)"/>
    <property type="match status" value="1"/>
</dbReference>
<sequence>MAGSERVLAQRAVAFAPEPASVRRARSAVSETLRAAGMDEDTVDTAALLVSELVTNAVVHARSEVGVTVTVAGPSVLVEVADHSPHLPVQRSYEDESATTGRGLGLVEVLATDSGVRQVEGHGKVVWFTLGPAGRFPGGLPAADGRADEASTGEGAEVPDLTVVLAELPVALYCTFQEHAAALLREYQLTVLDRGGPAGRAAADEAAAGGEALSLLSEASGEVFALRDTGRSAVDHSVPLPHAAVPRFAMLHHVLDEAVELAADGRLLAPPSQPEIRALRTWCLQEVLRQAEGASPIPWQLPDVRAVPTVRKRAEWDDSAVLASSQALVAADDANRILAVSEPAARLLGWEVADLVGQRLVCIIPPRLHELHIAGFVRFLLSGQRRILGKRVPLTALRHDGTEVEVYLTIEQQPAPPGRTVLVAAMEPIDPPV</sequence>
<dbReference type="CDD" id="cd16936">
    <property type="entry name" value="HATPase_RsbW-like"/>
    <property type="match status" value="1"/>
</dbReference>
<protein>
    <submittedName>
        <fullName evidence="3">PAS domain S-box protein</fullName>
    </submittedName>
</protein>
<dbReference type="PANTHER" id="PTHR35526:SF3">
    <property type="entry name" value="ANTI-SIGMA-F FACTOR RSBW"/>
    <property type="match status" value="1"/>
</dbReference>
<dbReference type="InterPro" id="IPR003594">
    <property type="entry name" value="HATPase_dom"/>
</dbReference>
<name>A0ABX0GZJ1_9ACTN</name>
<keyword evidence="1" id="KW-0723">Serine/threonine-protein kinase</keyword>
<dbReference type="EMBL" id="JAANNP010000145">
    <property type="protein sequence ID" value="NHC16369.1"/>
    <property type="molecule type" value="Genomic_DNA"/>
</dbReference>
<proteinExistence type="predicted"/>
<dbReference type="InterPro" id="IPR035965">
    <property type="entry name" value="PAS-like_dom_sf"/>
</dbReference>
<dbReference type="CDD" id="cd00130">
    <property type="entry name" value="PAS"/>
    <property type="match status" value="1"/>
</dbReference>
<dbReference type="PROSITE" id="PS50112">
    <property type="entry name" value="PAS"/>
    <property type="match status" value="1"/>
</dbReference>
<reference evidence="3 4" key="1">
    <citation type="submission" date="2020-03" db="EMBL/GenBank/DDBJ databases">
        <title>Two novel Motilibacter sp.</title>
        <authorList>
            <person name="Liu S."/>
        </authorList>
    </citation>
    <scope>NUCLEOTIDE SEQUENCE [LARGE SCALE GENOMIC DNA]</scope>
    <source>
        <strain evidence="3 4">E257</strain>
    </source>
</reference>
<feature type="domain" description="PAS" evidence="2">
    <location>
        <begin position="328"/>
        <end position="361"/>
    </location>
</feature>
<keyword evidence="4" id="KW-1185">Reference proteome</keyword>
<evidence type="ECO:0000256" key="1">
    <source>
        <dbReference type="ARBA" id="ARBA00022527"/>
    </source>
</evidence>
<dbReference type="InterPro" id="IPR036890">
    <property type="entry name" value="HATPase_C_sf"/>
</dbReference>
<dbReference type="NCBIfam" id="TIGR00229">
    <property type="entry name" value="sensory_box"/>
    <property type="match status" value="1"/>
</dbReference>
<dbReference type="SUPFAM" id="SSF55874">
    <property type="entry name" value="ATPase domain of HSP90 chaperone/DNA topoisomerase II/histidine kinase"/>
    <property type="match status" value="1"/>
</dbReference>
<accession>A0ABX0GZJ1</accession>
<dbReference type="Pfam" id="PF13581">
    <property type="entry name" value="HATPase_c_2"/>
    <property type="match status" value="1"/>
</dbReference>
<dbReference type="SMART" id="SM00091">
    <property type="entry name" value="PAS"/>
    <property type="match status" value="1"/>
</dbReference>
<organism evidence="3 4">
    <name type="scientific">Motilibacter deserti</name>
    <dbReference type="NCBI Taxonomy" id="2714956"/>
    <lineage>
        <taxon>Bacteria</taxon>
        <taxon>Bacillati</taxon>
        <taxon>Actinomycetota</taxon>
        <taxon>Actinomycetes</taxon>
        <taxon>Motilibacterales</taxon>
        <taxon>Motilibacteraceae</taxon>
        <taxon>Motilibacter</taxon>
    </lineage>
</organism>
<dbReference type="InterPro" id="IPR050267">
    <property type="entry name" value="Anti-sigma-factor_SerPK"/>
</dbReference>